<dbReference type="EMBL" id="NHYD01001022">
    <property type="protein sequence ID" value="PPQ92597.1"/>
    <property type="molecule type" value="Genomic_DNA"/>
</dbReference>
<organism evidence="1 2">
    <name type="scientific">Psilocybe cyanescens</name>
    <dbReference type="NCBI Taxonomy" id="93625"/>
    <lineage>
        <taxon>Eukaryota</taxon>
        <taxon>Fungi</taxon>
        <taxon>Dikarya</taxon>
        <taxon>Basidiomycota</taxon>
        <taxon>Agaricomycotina</taxon>
        <taxon>Agaricomycetes</taxon>
        <taxon>Agaricomycetidae</taxon>
        <taxon>Agaricales</taxon>
        <taxon>Agaricineae</taxon>
        <taxon>Strophariaceae</taxon>
        <taxon>Psilocybe</taxon>
    </lineage>
</organism>
<keyword evidence="2" id="KW-1185">Reference proteome</keyword>
<accession>A0A409XPE2</accession>
<evidence type="ECO:0000313" key="2">
    <source>
        <dbReference type="Proteomes" id="UP000283269"/>
    </source>
</evidence>
<comment type="caution">
    <text evidence="1">The sequence shown here is derived from an EMBL/GenBank/DDBJ whole genome shotgun (WGS) entry which is preliminary data.</text>
</comment>
<name>A0A409XPE2_PSICY</name>
<reference evidence="1 2" key="1">
    <citation type="journal article" date="2018" name="Evol. Lett.">
        <title>Horizontal gene cluster transfer increased hallucinogenic mushroom diversity.</title>
        <authorList>
            <person name="Reynolds H.T."/>
            <person name="Vijayakumar V."/>
            <person name="Gluck-Thaler E."/>
            <person name="Korotkin H.B."/>
            <person name="Matheny P.B."/>
            <person name="Slot J.C."/>
        </authorList>
    </citation>
    <scope>NUCLEOTIDE SEQUENCE [LARGE SCALE GENOMIC DNA]</scope>
    <source>
        <strain evidence="1 2">2631</strain>
    </source>
</reference>
<dbReference type="AlphaFoldDB" id="A0A409XPE2"/>
<dbReference type="InParanoid" id="A0A409XPE2"/>
<proteinExistence type="predicted"/>
<dbReference type="OrthoDB" id="3258262at2759"/>
<gene>
    <name evidence="1" type="ORF">CVT25_007289</name>
</gene>
<sequence>MDSFARLAIIEGLIPAARTTLPRVREDTRRYAVYFPSKASLRAKSIETDACSTWTFSASELPRSGSSSNTSLETTPAKQIVDSYRALHSLDDVSDNTTRSSSPSEYSENDYWDIAYLYESSPFSPGTLKAVYRQSRHEALLTTFQEAANIAKACGLGPHDKVACQRSGCRDWLPGAKALAYHLHIHDIHDRYAKFNYCRLPVTSSPIAFYSSIDCHRCKGRFEDQAAFHLHQCNKSYSFYIPSISASPLRWHPWPSGTSDANSVLGVRDESRN</sequence>
<dbReference type="Proteomes" id="UP000283269">
    <property type="component" value="Unassembled WGS sequence"/>
</dbReference>
<evidence type="ECO:0000313" key="1">
    <source>
        <dbReference type="EMBL" id="PPQ92597.1"/>
    </source>
</evidence>
<protein>
    <submittedName>
        <fullName evidence="1">Uncharacterized protein</fullName>
    </submittedName>
</protein>